<dbReference type="AlphaFoldDB" id="A0A1Q3D2F7"/>
<dbReference type="InterPro" id="IPR043502">
    <property type="entry name" value="DNA/RNA_pol_sf"/>
</dbReference>
<protein>
    <submittedName>
        <fullName evidence="1">Uncharacterized protein</fullName>
    </submittedName>
</protein>
<dbReference type="InParanoid" id="A0A1Q3D2F7"/>
<reference evidence="2" key="1">
    <citation type="submission" date="2016-04" db="EMBL/GenBank/DDBJ databases">
        <title>Cephalotus genome sequencing.</title>
        <authorList>
            <person name="Fukushima K."/>
            <person name="Hasebe M."/>
            <person name="Fang X."/>
        </authorList>
    </citation>
    <scope>NUCLEOTIDE SEQUENCE [LARGE SCALE GENOMIC DNA]</scope>
    <source>
        <strain evidence="2">cv. St1</strain>
    </source>
</reference>
<dbReference type="Proteomes" id="UP000187406">
    <property type="component" value="Unassembled WGS sequence"/>
</dbReference>
<keyword evidence="2" id="KW-1185">Reference proteome</keyword>
<accession>A0A1Q3D2F7</accession>
<dbReference type="InterPro" id="IPR043128">
    <property type="entry name" value="Rev_trsase/Diguanyl_cyclase"/>
</dbReference>
<comment type="caution">
    <text evidence="1">The sequence shown here is derived from an EMBL/GenBank/DDBJ whole genome shotgun (WGS) entry which is preliminary data.</text>
</comment>
<evidence type="ECO:0000313" key="1">
    <source>
        <dbReference type="EMBL" id="GAV86659.1"/>
    </source>
</evidence>
<sequence length="176" mass="20535">MSFDTPSKIMNDVFIPYSSFSIMNIDDILTFKKKQHFKYLYTFYKIIQTNDLVLSKTKLDLFITHVRFLGTITCSQRSILFAITFPYIVTDREQLPTLSFIICFNIDSLFLNTNQRCQQAFARLQGEMESIKDTLSPTEIKKIMSDTLSPTETKKIMCHTPYFQLTSRQAYVVISE</sequence>
<dbReference type="SUPFAM" id="SSF56672">
    <property type="entry name" value="DNA/RNA polymerases"/>
    <property type="match status" value="1"/>
</dbReference>
<name>A0A1Q3D2F7_CEPFO</name>
<evidence type="ECO:0000313" key="2">
    <source>
        <dbReference type="Proteomes" id="UP000187406"/>
    </source>
</evidence>
<proteinExistence type="predicted"/>
<organism evidence="1 2">
    <name type="scientific">Cephalotus follicularis</name>
    <name type="common">Albany pitcher plant</name>
    <dbReference type="NCBI Taxonomy" id="3775"/>
    <lineage>
        <taxon>Eukaryota</taxon>
        <taxon>Viridiplantae</taxon>
        <taxon>Streptophyta</taxon>
        <taxon>Embryophyta</taxon>
        <taxon>Tracheophyta</taxon>
        <taxon>Spermatophyta</taxon>
        <taxon>Magnoliopsida</taxon>
        <taxon>eudicotyledons</taxon>
        <taxon>Gunneridae</taxon>
        <taxon>Pentapetalae</taxon>
        <taxon>rosids</taxon>
        <taxon>fabids</taxon>
        <taxon>Oxalidales</taxon>
        <taxon>Cephalotaceae</taxon>
        <taxon>Cephalotus</taxon>
    </lineage>
</organism>
<dbReference type="Gene3D" id="3.30.70.270">
    <property type="match status" value="1"/>
</dbReference>
<dbReference type="EMBL" id="BDDD01003993">
    <property type="protein sequence ID" value="GAV86659.1"/>
    <property type="molecule type" value="Genomic_DNA"/>
</dbReference>
<gene>
    <name evidence="1" type="ORF">CFOL_v3_30086</name>
</gene>